<feature type="region of interest" description="Disordered" evidence="1">
    <location>
        <begin position="17"/>
        <end position="53"/>
    </location>
</feature>
<evidence type="ECO:0000313" key="2">
    <source>
        <dbReference type="Proteomes" id="UP000887572"/>
    </source>
</evidence>
<evidence type="ECO:0000256" key="1">
    <source>
        <dbReference type="SAM" id="MobiDB-lite"/>
    </source>
</evidence>
<dbReference type="Proteomes" id="UP000887572">
    <property type="component" value="Unplaced"/>
</dbReference>
<dbReference type="AlphaFoldDB" id="A0A914HBW8"/>
<proteinExistence type="predicted"/>
<organism evidence="2 3">
    <name type="scientific">Globodera rostochiensis</name>
    <name type="common">Golden nematode worm</name>
    <name type="synonym">Heterodera rostochiensis</name>
    <dbReference type="NCBI Taxonomy" id="31243"/>
    <lineage>
        <taxon>Eukaryota</taxon>
        <taxon>Metazoa</taxon>
        <taxon>Ecdysozoa</taxon>
        <taxon>Nematoda</taxon>
        <taxon>Chromadorea</taxon>
        <taxon>Rhabditida</taxon>
        <taxon>Tylenchina</taxon>
        <taxon>Tylenchomorpha</taxon>
        <taxon>Tylenchoidea</taxon>
        <taxon>Heteroderidae</taxon>
        <taxon>Heteroderinae</taxon>
        <taxon>Globodera</taxon>
    </lineage>
</organism>
<evidence type="ECO:0000313" key="3">
    <source>
        <dbReference type="WBParaSite" id="Gr19_v10_g15683.t1"/>
    </source>
</evidence>
<keyword evidence="2" id="KW-1185">Reference proteome</keyword>
<protein>
    <submittedName>
        <fullName evidence="3">TPX2 C-terminal domain-containing protein</fullName>
    </submittedName>
</protein>
<sequence>MAFSFLDSIGRVYPNVTKTETDPLAATSRQINESVDADSKPKNQSQGPKSISLYKPPIGDVAQRQCSFFVNQHTPEIRSSVASFRRHQTEEKLRKEWSKQRAPIVKFYKQERKSALRHLRKGMGKPKENEKEKEI</sequence>
<reference evidence="3" key="1">
    <citation type="submission" date="2022-11" db="UniProtKB">
        <authorList>
            <consortium name="WormBaseParasite"/>
        </authorList>
    </citation>
    <scope>IDENTIFICATION</scope>
</reference>
<accession>A0A914HBW8</accession>
<dbReference type="WBParaSite" id="Gr19_v10_g15683.t1">
    <property type="protein sequence ID" value="Gr19_v10_g15683.t1"/>
    <property type="gene ID" value="Gr19_v10_g15683"/>
</dbReference>
<name>A0A914HBW8_GLORO</name>